<organism evidence="1 2">
    <name type="scientific">Microbacterium helvum</name>
    <dbReference type="NCBI Taxonomy" id="2773713"/>
    <lineage>
        <taxon>Bacteria</taxon>
        <taxon>Bacillati</taxon>
        <taxon>Actinomycetota</taxon>
        <taxon>Actinomycetes</taxon>
        <taxon>Micrococcales</taxon>
        <taxon>Microbacteriaceae</taxon>
        <taxon>Microbacterium</taxon>
    </lineage>
</organism>
<evidence type="ECO:0000313" key="1">
    <source>
        <dbReference type="EMBL" id="MBD3940477.1"/>
    </source>
</evidence>
<sequence length="115" mass="12537">MTKRYVVLYRAPRSVAERFAQATPEEAQQGLTLWHDWAARLGPALVDVGRPLGAKVDVTPDGVVDSGSDVIGMSLIEAESMDAALALVRDHHHLHWAEDCSITLIEEAPIPELQG</sequence>
<gene>
    <name evidence="1" type="ORF">IF188_02025</name>
</gene>
<dbReference type="EMBL" id="JACXZS010000001">
    <property type="protein sequence ID" value="MBD3940477.1"/>
    <property type="molecule type" value="Genomic_DNA"/>
</dbReference>
<name>A0ABR8NL17_9MICO</name>
<dbReference type="InterPro" id="IPR011008">
    <property type="entry name" value="Dimeric_a/b-barrel"/>
</dbReference>
<dbReference type="Proteomes" id="UP000598426">
    <property type="component" value="Unassembled WGS sequence"/>
</dbReference>
<proteinExistence type="predicted"/>
<evidence type="ECO:0008006" key="3">
    <source>
        <dbReference type="Google" id="ProtNLM"/>
    </source>
</evidence>
<accession>A0ABR8NL17</accession>
<evidence type="ECO:0000313" key="2">
    <source>
        <dbReference type="Proteomes" id="UP000598426"/>
    </source>
</evidence>
<reference evidence="1 2" key="1">
    <citation type="submission" date="2020-09" db="EMBL/GenBank/DDBJ databases">
        <title>Isolation and identification of active actinomycetes.</title>
        <authorList>
            <person name="Li X."/>
        </authorList>
    </citation>
    <scope>NUCLEOTIDE SEQUENCE [LARGE SCALE GENOMIC DNA]</scope>
    <source>
        <strain evidence="1 2">NEAU-LLC</strain>
    </source>
</reference>
<dbReference type="SUPFAM" id="SSF54909">
    <property type="entry name" value="Dimeric alpha+beta barrel"/>
    <property type="match status" value="1"/>
</dbReference>
<keyword evidence="2" id="KW-1185">Reference proteome</keyword>
<protein>
    <recommendedName>
        <fullName evidence="3">YCII-related domain-containing protein</fullName>
    </recommendedName>
</protein>
<comment type="caution">
    <text evidence="1">The sequence shown here is derived from an EMBL/GenBank/DDBJ whole genome shotgun (WGS) entry which is preliminary data.</text>
</comment>
<dbReference type="RefSeq" id="WP_191170095.1">
    <property type="nucleotide sequence ID" value="NZ_JACXZS010000001.1"/>
</dbReference>